<dbReference type="CDD" id="cd06171">
    <property type="entry name" value="Sigma70_r4"/>
    <property type="match status" value="1"/>
</dbReference>
<dbReference type="InterPro" id="IPR036388">
    <property type="entry name" value="WH-like_DNA-bd_sf"/>
</dbReference>
<dbReference type="OrthoDB" id="9809557at2"/>
<reference evidence="2 3" key="1">
    <citation type="submission" date="2016-10" db="EMBL/GenBank/DDBJ databases">
        <authorList>
            <person name="de Groot N.N."/>
        </authorList>
    </citation>
    <scope>NUCLEOTIDE SEQUENCE [LARGE SCALE GENOMIC DNA]</scope>
    <source>
        <strain evidence="2 3">DSM 15695</strain>
    </source>
</reference>
<keyword evidence="3" id="KW-1185">Reference proteome</keyword>
<accession>A0A1H9GL12</accession>
<evidence type="ECO:0000313" key="3">
    <source>
        <dbReference type="Proteomes" id="UP000198833"/>
    </source>
</evidence>
<dbReference type="InterPro" id="IPR000943">
    <property type="entry name" value="RNA_pol_sigma70"/>
</dbReference>
<dbReference type="PROSITE" id="PS00716">
    <property type="entry name" value="SIGMA70_2"/>
    <property type="match status" value="1"/>
</dbReference>
<organism evidence="2 3">
    <name type="scientific">Ignavigranum ruoffiae</name>
    <dbReference type="NCBI Taxonomy" id="89093"/>
    <lineage>
        <taxon>Bacteria</taxon>
        <taxon>Bacillati</taxon>
        <taxon>Bacillota</taxon>
        <taxon>Bacilli</taxon>
        <taxon>Lactobacillales</taxon>
        <taxon>Aerococcaceae</taxon>
        <taxon>Ignavigranum</taxon>
    </lineage>
</organism>
<name>A0A1H9GL12_9LACT</name>
<dbReference type="RefSeq" id="WP_092572651.1">
    <property type="nucleotide sequence ID" value="NZ_FOEN01000015.1"/>
</dbReference>
<dbReference type="GO" id="GO:0003700">
    <property type="term" value="F:DNA-binding transcription factor activity"/>
    <property type="evidence" value="ECO:0007669"/>
    <property type="project" value="InterPro"/>
</dbReference>
<dbReference type="Gene3D" id="1.10.10.10">
    <property type="entry name" value="Winged helix-like DNA-binding domain superfamily/Winged helix DNA-binding domain"/>
    <property type="match status" value="1"/>
</dbReference>
<dbReference type="Pfam" id="PF04545">
    <property type="entry name" value="Sigma70_r4"/>
    <property type="match status" value="1"/>
</dbReference>
<sequence>MKERKLNWSKAYRVLKYIQLKIYYKKLDLIRQYQKHEHMSIASLNQSEQKANQGINPLKHACLDWEQVLEDGRLIEALKALTIKQQKVLWYGFVCDLTQKEIAQLLNISHGAVSRIQSRAIKQLRKLASEQDGS</sequence>
<evidence type="ECO:0000259" key="1">
    <source>
        <dbReference type="PROSITE" id="PS00716"/>
    </source>
</evidence>
<gene>
    <name evidence="2" type="ORF">SAMN04488558_1159</name>
</gene>
<dbReference type="EMBL" id="FOEN01000015">
    <property type="protein sequence ID" value="SEQ50761.1"/>
    <property type="molecule type" value="Genomic_DNA"/>
</dbReference>
<dbReference type="AlphaFoldDB" id="A0A1H9GL12"/>
<feature type="domain" description="RNA polymerase sigma-70" evidence="1">
    <location>
        <begin position="98"/>
        <end position="124"/>
    </location>
</feature>
<dbReference type="STRING" id="89093.SAMN04488558_1159"/>
<dbReference type="GO" id="GO:0006352">
    <property type="term" value="P:DNA-templated transcription initiation"/>
    <property type="evidence" value="ECO:0007669"/>
    <property type="project" value="InterPro"/>
</dbReference>
<dbReference type="InterPro" id="IPR007630">
    <property type="entry name" value="RNA_pol_sigma70_r4"/>
</dbReference>
<protein>
    <submittedName>
        <fullName evidence="2">RNA polymerase sigma factor, sigma-70 family</fullName>
    </submittedName>
</protein>
<dbReference type="Proteomes" id="UP000198833">
    <property type="component" value="Unassembled WGS sequence"/>
</dbReference>
<evidence type="ECO:0000313" key="2">
    <source>
        <dbReference type="EMBL" id="SEQ50761.1"/>
    </source>
</evidence>
<dbReference type="SUPFAM" id="SSF88659">
    <property type="entry name" value="Sigma3 and sigma4 domains of RNA polymerase sigma factors"/>
    <property type="match status" value="1"/>
</dbReference>
<dbReference type="NCBIfam" id="TIGR02937">
    <property type="entry name" value="sigma70-ECF"/>
    <property type="match status" value="1"/>
</dbReference>
<proteinExistence type="predicted"/>
<dbReference type="InterPro" id="IPR013324">
    <property type="entry name" value="RNA_pol_sigma_r3/r4-like"/>
</dbReference>
<dbReference type="InterPro" id="IPR014284">
    <property type="entry name" value="RNA_pol_sigma-70_dom"/>
</dbReference>